<evidence type="ECO:0000313" key="2">
    <source>
        <dbReference type="Proteomes" id="UP000316621"/>
    </source>
</evidence>
<dbReference type="EMBL" id="CM010716">
    <property type="protein sequence ID" value="RZC50030.1"/>
    <property type="molecule type" value="Genomic_DNA"/>
</dbReference>
<dbReference type="Proteomes" id="UP000316621">
    <property type="component" value="Chromosome 2"/>
</dbReference>
<name>A0A4Y7IQF0_PAPSO</name>
<proteinExistence type="predicted"/>
<protein>
    <submittedName>
        <fullName evidence="1">Uncharacterized protein</fullName>
    </submittedName>
</protein>
<evidence type="ECO:0000313" key="1">
    <source>
        <dbReference type="EMBL" id="RZC50030.1"/>
    </source>
</evidence>
<sequence length="56" mass="6230">MKRVDITDDIWSSSSFQFNLQIQLFSKSLTVSMDLAVVVIVLNNGQKPSDKNSVKG</sequence>
<accession>A0A4Y7IQF0</accession>
<dbReference type="Gramene" id="RZC50030">
    <property type="protein sequence ID" value="RZC50030"/>
    <property type="gene ID" value="C5167_018452"/>
</dbReference>
<reference evidence="1 2" key="1">
    <citation type="journal article" date="2018" name="Science">
        <title>The opium poppy genome and morphinan production.</title>
        <authorList>
            <person name="Guo L."/>
            <person name="Winzer T."/>
            <person name="Yang X."/>
            <person name="Li Y."/>
            <person name="Ning Z."/>
            <person name="He Z."/>
            <person name="Teodor R."/>
            <person name="Lu Y."/>
            <person name="Bowser T.A."/>
            <person name="Graham I.A."/>
            <person name="Ye K."/>
        </authorList>
    </citation>
    <scope>NUCLEOTIDE SEQUENCE [LARGE SCALE GENOMIC DNA]</scope>
    <source>
        <strain evidence="2">cv. HN1</strain>
        <tissue evidence="1">Leaves</tissue>
    </source>
</reference>
<organism evidence="1 2">
    <name type="scientific">Papaver somniferum</name>
    <name type="common">Opium poppy</name>
    <dbReference type="NCBI Taxonomy" id="3469"/>
    <lineage>
        <taxon>Eukaryota</taxon>
        <taxon>Viridiplantae</taxon>
        <taxon>Streptophyta</taxon>
        <taxon>Embryophyta</taxon>
        <taxon>Tracheophyta</taxon>
        <taxon>Spermatophyta</taxon>
        <taxon>Magnoliopsida</taxon>
        <taxon>Ranunculales</taxon>
        <taxon>Papaveraceae</taxon>
        <taxon>Papaveroideae</taxon>
        <taxon>Papaver</taxon>
    </lineage>
</organism>
<dbReference type="AlphaFoldDB" id="A0A4Y7IQF0"/>
<keyword evidence="2" id="KW-1185">Reference proteome</keyword>
<gene>
    <name evidence="1" type="ORF">C5167_018452</name>
</gene>